<proteinExistence type="inferred from homology"/>
<sequence>MNLSHLDFNLLRVLDTLITERNVTRSAEVLHRSQPAVSNALRRLRTLLGDDLLVRGSKGGLVLTPRAEAIRRPLREAIDKIEKCLGSDTEFDPARASGTLRLSAPDRLSLAIVPPLFDRLRQFAPNMSLHIVTADRTRAMDLLDADQTDVALAWCDERPPHLNIERLRDEKLFCVFRREHPLAKARKRFDIEAVLSFPHIVVSATGARTAIFDELLSRHNLRRDPLVSVSNFTAVPYLLSRSDMIGVFTELASGVFEKSFGLVKRPVPLDVAAITTSMVWHVRNKHDAKHAWFRRQIRDIYREI</sequence>
<dbReference type="SUPFAM" id="SSF46785">
    <property type="entry name" value="Winged helix' DNA-binding domain"/>
    <property type="match status" value="1"/>
</dbReference>
<dbReference type="AlphaFoldDB" id="A0A1W6ZVX3"/>
<dbReference type="InterPro" id="IPR000847">
    <property type="entry name" value="LysR_HTH_N"/>
</dbReference>
<evidence type="ECO:0000256" key="5">
    <source>
        <dbReference type="ARBA" id="ARBA00023163"/>
    </source>
</evidence>
<dbReference type="EMBL" id="CP021112">
    <property type="protein sequence ID" value="ARQ01524.1"/>
    <property type="molecule type" value="Genomic_DNA"/>
</dbReference>
<accession>A0A1W6ZVX3</accession>
<gene>
    <name evidence="6" type="ORF">CAK95_22250</name>
</gene>
<evidence type="ECO:0000256" key="2">
    <source>
        <dbReference type="ARBA" id="ARBA00022458"/>
    </source>
</evidence>
<dbReference type="PANTHER" id="PTHR30118:SF15">
    <property type="entry name" value="TRANSCRIPTIONAL REGULATORY PROTEIN"/>
    <property type="match status" value="1"/>
</dbReference>
<dbReference type="InterPro" id="IPR036390">
    <property type="entry name" value="WH_DNA-bd_sf"/>
</dbReference>
<keyword evidence="7" id="KW-1185">Reference proteome</keyword>
<dbReference type="Gene3D" id="3.40.190.10">
    <property type="entry name" value="Periplasmic binding protein-like II"/>
    <property type="match status" value="2"/>
</dbReference>
<keyword evidence="3" id="KW-0805">Transcription regulation</keyword>
<dbReference type="RefSeq" id="WP_086089915.1">
    <property type="nucleotide sequence ID" value="NZ_CP021112.1"/>
</dbReference>
<dbReference type="PRINTS" id="PR00039">
    <property type="entry name" value="HTHLYSR"/>
</dbReference>
<evidence type="ECO:0000256" key="3">
    <source>
        <dbReference type="ARBA" id="ARBA00023015"/>
    </source>
</evidence>
<dbReference type="GO" id="GO:0003677">
    <property type="term" value="F:DNA binding"/>
    <property type="evidence" value="ECO:0007669"/>
    <property type="project" value="UniProtKB-KW"/>
</dbReference>
<evidence type="ECO:0000313" key="7">
    <source>
        <dbReference type="Proteomes" id="UP000194137"/>
    </source>
</evidence>
<dbReference type="InterPro" id="IPR036388">
    <property type="entry name" value="WH-like_DNA-bd_sf"/>
</dbReference>
<dbReference type="Proteomes" id="UP000194137">
    <property type="component" value="Chromosome"/>
</dbReference>
<evidence type="ECO:0000313" key="6">
    <source>
        <dbReference type="EMBL" id="ARQ01524.1"/>
    </source>
</evidence>
<keyword evidence="2" id="KW-0536">Nodulation</keyword>
<dbReference type="KEGG" id="psin:CAK95_22250"/>
<protein>
    <submittedName>
        <fullName evidence="6">Uncharacterized protein</fullName>
    </submittedName>
</protein>
<dbReference type="SUPFAM" id="SSF53850">
    <property type="entry name" value="Periplasmic binding protein-like II"/>
    <property type="match status" value="1"/>
</dbReference>
<dbReference type="Pfam" id="PF03466">
    <property type="entry name" value="LysR_substrate"/>
    <property type="match status" value="1"/>
</dbReference>
<dbReference type="Gene3D" id="1.10.10.10">
    <property type="entry name" value="Winged helix-like DNA-binding domain superfamily/Winged helix DNA-binding domain"/>
    <property type="match status" value="1"/>
</dbReference>
<dbReference type="InterPro" id="IPR050389">
    <property type="entry name" value="LysR-type_TF"/>
</dbReference>
<evidence type="ECO:0000256" key="1">
    <source>
        <dbReference type="ARBA" id="ARBA00009437"/>
    </source>
</evidence>
<dbReference type="InterPro" id="IPR005119">
    <property type="entry name" value="LysR_subst-bd"/>
</dbReference>
<comment type="similarity">
    <text evidence="1">Belongs to the LysR transcriptional regulatory family.</text>
</comment>
<keyword evidence="5" id="KW-0804">Transcription</keyword>
<dbReference type="InterPro" id="IPR037402">
    <property type="entry name" value="YidZ_PBP2"/>
</dbReference>
<dbReference type="OrthoDB" id="8339333at2"/>
<dbReference type="STRING" id="1235591.CAK95_22250"/>
<dbReference type="GO" id="GO:0003700">
    <property type="term" value="F:DNA-binding transcription factor activity"/>
    <property type="evidence" value="ECO:0007669"/>
    <property type="project" value="InterPro"/>
</dbReference>
<dbReference type="PANTHER" id="PTHR30118">
    <property type="entry name" value="HTH-TYPE TRANSCRIPTIONAL REGULATOR LEUO-RELATED"/>
    <property type="match status" value="1"/>
</dbReference>
<reference evidence="6 7" key="1">
    <citation type="submission" date="2017-05" db="EMBL/GenBank/DDBJ databases">
        <title>Full genome sequence of Pseudorhodoplanes sinuspersici.</title>
        <authorList>
            <person name="Dastgheib S.M.M."/>
            <person name="Shavandi M."/>
            <person name="Tirandaz H."/>
        </authorList>
    </citation>
    <scope>NUCLEOTIDE SEQUENCE [LARGE SCALE GENOMIC DNA]</scope>
    <source>
        <strain evidence="6 7">RIPI110</strain>
    </source>
</reference>
<evidence type="ECO:0000256" key="4">
    <source>
        <dbReference type="ARBA" id="ARBA00023125"/>
    </source>
</evidence>
<name>A0A1W6ZVX3_9HYPH</name>
<dbReference type="Pfam" id="PF00126">
    <property type="entry name" value="HTH_1"/>
    <property type="match status" value="1"/>
</dbReference>
<dbReference type="CDD" id="cd08417">
    <property type="entry name" value="PBP2_Nitroaromatics_like"/>
    <property type="match status" value="1"/>
</dbReference>
<dbReference type="PROSITE" id="PS50931">
    <property type="entry name" value="HTH_LYSR"/>
    <property type="match status" value="1"/>
</dbReference>
<keyword evidence="4" id="KW-0238">DNA-binding</keyword>
<organism evidence="6 7">
    <name type="scientific">Pseudorhodoplanes sinuspersici</name>
    <dbReference type="NCBI Taxonomy" id="1235591"/>
    <lineage>
        <taxon>Bacteria</taxon>
        <taxon>Pseudomonadati</taxon>
        <taxon>Pseudomonadota</taxon>
        <taxon>Alphaproteobacteria</taxon>
        <taxon>Hyphomicrobiales</taxon>
        <taxon>Pseudorhodoplanes</taxon>
    </lineage>
</organism>